<organism evidence="10">
    <name type="scientific">Homalodisca liturata</name>
    <dbReference type="NCBI Taxonomy" id="320908"/>
    <lineage>
        <taxon>Eukaryota</taxon>
        <taxon>Metazoa</taxon>
        <taxon>Ecdysozoa</taxon>
        <taxon>Arthropoda</taxon>
        <taxon>Hexapoda</taxon>
        <taxon>Insecta</taxon>
        <taxon>Pterygota</taxon>
        <taxon>Neoptera</taxon>
        <taxon>Paraneoptera</taxon>
        <taxon>Hemiptera</taxon>
        <taxon>Auchenorrhyncha</taxon>
        <taxon>Membracoidea</taxon>
        <taxon>Cicadellidae</taxon>
        <taxon>Cicadellinae</taxon>
        <taxon>Proconiini</taxon>
        <taxon>Homalodisca</taxon>
    </lineage>
</organism>
<dbReference type="GO" id="GO:0003676">
    <property type="term" value="F:nucleic acid binding"/>
    <property type="evidence" value="ECO:0007669"/>
    <property type="project" value="InterPro"/>
</dbReference>
<dbReference type="SMART" id="SM00487">
    <property type="entry name" value="DEXDc"/>
    <property type="match status" value="1"/>
</dbReference>
<evidence type="ECO:0000256" key="5">
    <source>
        <dbReference type="ARBA" id="ARBA00022840"/>
    </source>
</evidence>
<accession>A0A1B6JBV5</accession>
<evidence type="ECO:0000313" key="10">
    <source>
        <dbReference type="EMBL" id="JAS96721.1"/>
    </source>
</evidence>
<dbReference type="SUPFAM" id="SSF52540">
    <property type="entry name" value="P-loop containing nucleoside triphosphate hydrolases"/>
    <property type="match status" value="1"/>
</dbReference>
<keyword evidence="3" id="KW-0378">Hydrolase</keyword>
<feature type="short sequence motif" description="Q motif" evidence="6">
    <location>
        <begin position="148"/>
        <end position="176"/>
    </location>
</feature>
<dbReference type="Pfam" id="PF00271">
    <property type="entry name" value="Helicase_C"/>
    <property type="match status" value="1"/>
</dbReference>
<feature type="domain" description="Helicase C-terminal" evidence="8">
    <location>
        <begin position="396"/>
        <end position="551"/>
    </location>
</feature>
<keyword evidence="5" id="KW-0067">ATP-binding</keyword>
<dbReference type="InterPro" id="IPR014001">
    <property type="entry name" value="Helicase_ATP-bd"/>
</dbReference>
<dbReference type="GO" id="GO:0016787">
    <property type="term" value="F:hydrolase activity"/>
    <property type="evidence" value="ECO:0007669"/>
    <property type="project" value="UniProtKB-KW"/>
</dbReference>
<dbReference type="InterPro" id="IPR001650">
    <property type="entry name" value="Helicase_C-like"/>
</dbReference>
<name>A0A1B6JBV5_9HEMI</name>
<dbReference type="GO" id="GO:0003724">
    <property type="term" value="F:RNA helicase activity"/>
    <property type="evidence" value="ECO:0007669"/>
    <property type="project" value="UniProtKB-EC"/>
</dbReference>
<evidence type="ECO:0000259" key="7">
    <source>
        <dbReference type="PROSITE" id="PS51192"/>
    </source>
</evidence>
<evidence type="ECO:0000256" key="3">
    <source>
        <dbReference type="ARBA" id="ARBA00022801"/>
    </source>
</evidence>
<evidence type="ECO:0000256" key="2">
    <source>
        <dbReference type="ARBA" id="ARBA00022741"/>
    </source>
</evidence>
<evidence type="ECO:0000259" key="9">
    <source>
        <dbReference type="PROSITE" id="PS51195"/>
    </source>
</evidence>
<dbReference type="AlphaFoldDB" id="A0A1B6JBV5"/>
<dbReference type="SMART" id="SM00490">
    <property type="entry name" value="HELICc"/>
    <property type="match status" value="1"/>
</dbReference>
<dbReference type="PANTHER" id="PTHR47960">
    <property type="entry name" value="DEAD-BOX ATP-DEPENDENT RNA HELICASE 50"/>
    <property type="match status" value="1"/>
</dbReference>
<dbReference type="PROSITE" id="PS51194">
    <property type="entry name" value="HELICASE_CTER"/>
    <property type="match status" value="1"/>
</dbReference>
<evidence type="ECO:0000256" key="4">
    <source>
        <dbReference type="ARBA" id="ARBA00022806"/>
    </source>
</evidence>
<protein>
    <recommendedName>
        <fullName evidence="1">RNA helicase</fullName>
        <ecNumber evidence="1">3.6.4.13</ecNumber>
    </recommendedName>
</protein>
<dbReference type="PROSITE" id="PS51195">
    <property type="entry name" value="Q_MOTIF"/>
    <property type="match status" value="1"/>
</dbReference>
<dbReference type="InterPro" id="IPR011545">
    <property type="entry name" value="DEAD/DEAH_box_helicase_dom"/>
</dbReference>
<dbReference type="CDD" id="cd18787">
    <property type="entry name" value="SF2_C_DEAD"/>
    <property type="match status" value="1"/>
</dbReference>
<dbReference type="InterPro" id="IPR014014">
    <property type="entry name" value="RNA_helicase_DEAD_Q_motif"/>
</dbReference>
<gene>
    <name evidence="10" type="ORF">g.6861</name>
</gene>
<evidence type="ECO:0000256" key="6">
    <source>
        <dbReference type="PROSITE-ProRule" id="PRU00552"/>
    </source>
</evidence>
<dbReference type="EMBL" id="GECU01010985">
    <property type="protein sequence ID" value="JAS96721.1"/>
    <property type="molecule type" value="Transcribed_RNA"/>
</dbReference>
<evidence type="ECO:0000259" key="8">
    <source>
        <dbReference type="PROSITE" id="PS51194"/>
    </source>
</evidence>
<reference evidence="10" key="1">
    <citation type="submission" date="2015-11" db="EMBL/GenBank/DDBJ databases">
        <title>De novo transcriptome assembly of four potential Pierce s Disease insect vectors from Arizona vineyards.</title>
        <authorList>
            <person name="Tassone E.E."/>
        </authorList>
    </citation>
    <scope>NUCLEOTIDE SEQUENCE</scope>
</reference>
<feature type="domain" description="DEAD-box RNA helicase Q" evidence="9">
    <location>
        <begin position="148"/>
        <end position="176"/>
    </location>
</feature>
<keyword evidence="4" id="KW-0347">Helicase</keyword>
<keyword evidence="2" id="KW-0547">Nucleotide-binding</keyword>
<dbReference type="GO" id="GO:0005524">
    <property type="term" value="F:ATP binding"/>
    <property type="evidence" value="ECO:0007669"/>
    <property type="project" value="UniProtKB-KW"/>
</dbReference>
<dbReference type="EC" id="3.6.4.13" evidence="1"/>
<dbReference type="PROSITE" id="PS51192">
    <property type="entry name" value="HELICASE_ATP_BIND_1"/>
    <property type="match status" value="1"/>
</dbReference>
<dbReference type="Pfam" id="PF00270">
    <property type="entry name" value="DEAD"/>
    <property type="match status" value="1"/>
</dbReference>
<proteinExistence type="predicted"/>
<evidence type="ECO:0000256" key="1">
    <source>
        <dbReference type="ARBA" id="ARBA00012552"/>
    </source>
</evidence>
<sequence>MASIMRPYFLNFNKYVFSHHGRRCLCRNYSKHLPSTAEQQDVVDQIFPDIEGSPKPVPANYFKMARGRKQKSEKVLGGNEVHKSGHIIIECKNKDLNHYINQKYNKFNPIPLATKGWNHRLSKGDYFKINIYPDKEKRESVFWVEGLDSFESLGLDNRITEALKKMGITKPTHIQASGIPAVLNSQNVLLAGETGCGKTLAYLLPVVQEILRWRAVSQHRKFNTPLALVLTPGRELAYQIGDVVNNLAKELMFDFEVMVGGHMKRLITHPNFRPVDLFVSSIGAAGKLTTSGLYNMSYVRHIVMDEADTCMDDSFSDYVVRYLKKFPISYGRDQTDNESLPPFCQLTLVSATMPTSLPMILEDIIVPESLVKVETPRLHQVLVHVPQMFLRVGQSEKPSKLLELAKRNMAKEIPTIIFSNRSKVCDWVSMFLNENGISCVNLNGDMPTDIRRGVFDQFQRGFVDVISCTDIASRGLDTVRAKHIINYDFPIYMADYIHRCGRVGRVGHTENCHITNFVSNEKEVELAQKVETAVRTMSVLPNVNGNITRVIQHRKMKYENII</sequence>
<feature type="domain" description="Helicase ATP-binding" evidence="7">
    <location>
        <begin position="179"/>
        <end position="371"/>
    </location>
</feature>
<dbReference type="InterPro" id="IPR027417">
    <property type="entry name" value="P-loop_NTPase"/>
</dbReference>
<dbReference type="Gene3D" id="3.40.50.300">
    <property type="entry name" value="P-loop containing nucleotide triphosphate hydrolases"/>
    <property type="match status" value="2"/>
</dbReference>